<dbReference type="SUPFAM" id="SSF56954">
    <property type="entry name" value="Outer membrane efflux proteins (OEP)"/>
    <property type="match status" value="1"/>
</dbReference>
<dbReference type="InterPro" id="IPR003423">
    <property type="entry name" value="OMP_efflux"/>
</dbReference>
<keyword evidence="2" id="KW-0472">Membrane</keyword>
<sequence length="487" mass="51433">MNSVFISFSRRCALCMSVALLACACSVLPAVGTDYQAPELRLPAQWSSAAAAPAVPLSTQPLADWWRQLGDSALDELIEQALAGNLDLKLAQARLRQARAARTQAASAYFPSLSASAGASRSKASRAVSALPQRTLYDSGFDASWEIDLFGGTRRAVEAADADLAASAADADNTRVSLLAELVQNYIDLRSYQQRLAIARDNLASQSETLQITSWREQAGLANGSDVEQARTSREQTRASIPDLEVALAAAENRLAVLLGRSPGALHAQLATVRPLPDVAAGVAAGIPADVLRQRPDLIAAERSLAAETARVGQKLAQRFPSLSLAGSFGWQAYSSAALGGSDTLLRSLSGTLAATLFDGGRLRSAVEIQSAVQEQALITYENSVLGALEEVENALVAHAQARERIAARRAAAQSARNAAELSRRMYEAGLADFQKVLETGRTRLSAEDGLAQAEATQLASLIKLYKALGGGWQSPAVRAAVTEEPA</sequence>
<dbReference type="RefSeq" id="WP_153116796.1">
    <property type="nucleotide sequence ID" value="NZ_JACIGE010000007.1"/>
</dbReference>
<keyword evidence="2" id="KW-0564">Palmitate</keyword>
<feature type="signal peptide" evidence="2">
    <location>
        <begin position="1"/>
        <end position="24"/>
    </location>
</feature>
<dbReference type="Gene3D" id="1.20.1600.10">
    <property type="entry name" value="Outer membrane efflux proteins (OEP)"/>
    <property type="match status" value="1"/>
</dbReference>
<dbReference type="Proteomes" id="UP000587070">
    <property type="component" value="Unassembled WGS sequence"/>
</dbReference>
<dbReference type="GO" id="GO:0015562">
    <property type="term" value="F:efflux transmembrane transporter activity"/>
    <property type="evidence" value="ECO:0007669"/>
    <property type="project" value="InterPro"/>
</dbReference>
<keyword evidence="2" id="KW-0812">Transmembrane</keyword>
<accession>A0A840G7H3</accession>
<evidence type="ECO:0000313" key="4">
    <source>
        <dbReference type="Proteomes" id="UP000587070"/>
    </source>
</evidence>
<name>A0A840G7H3_RHOTE</name>
<protein>
    <submittedName>
        <fullName evidence="3">NodT family efflux transporter outer membrane factor (OMF) lipoprotein</fullName>
    </submittedName>
</protein>
<comment type="similarity">
    <text evidence="1 2">Belongs to the outer membrane factor (OMF) (TC 1.B.17) family.</text>
</comment>
<organism evidence="3 4">
    <name type="scientific">Rhodocyclus tenuis</name>
    <name type="common">Rhodospirillum tenue</name>
    <dbReference type="NCBI Taxonomy" id="1066"/>
    <lineage>
        <taxon>Bacteria</taxon>
        <taxon>Pseudomonadati</taxon>
        <taxon>Pseudomonadota</taxon>
        <taxon>Betaproteobacteria</taxon>
        <taxon>Rhodocyclales</taxon>
        <taxon>Rhodocyclaceae</taxon>
        <taxon>Rhodocyclus</taxon>
    </lineage>
</organism>
<evidence type="ECO:0000256" key="1">
    <source>
        <dbReference type="ARBA" id="ARBA00007613"/>
    </source>
</evidence>
<comment type="subcellular location">
    <subcellularLocation>
        <location evidence="2">Cell membrane</location>
        <topology evidence="2">Lipid-anchor</topology>
    </subcellularLocation>
</comment>
<dbReference type="InterPro" id="IPR010131">
    <property type="entry name" value="MdtP/NodT-like"/>
</dbReference>
<keyword evidence="2 3" id="KW-0449">Lipoprotein</keyword>
<evidence type="ECO:0000256" key="2">
    <source>
        <dbReference type="RuleBase" id="RU362097"/>
    </source>
</evidence>
<feature type="chain" id="PRO_5033104340" evidence="2">
    <location>
        <begin position="25"/>
        <end position="487"/>
    </location>
</feature>
<dbReference type="PANTHER" id="PTHR30203">
    <property type="entry name" value="OUTER MEMBRANE CATION EFFLUX PROTEIN"/>
    <property type="match status" value="1"/>
</dbReference>
<dbReference type="OrthoDB" id="9770517at2"/>
<gene>
    <name evidence="3" type="ORF">GGD90_002220</name>
</gene>
<keyword evidence="2" id="KW-0732">Signal</keyword>
<dbReference type="NCBIfam" id="TIGR01845">
    <property type="entry name" value="outer_NodT"/>
    <property type="match status" value="1"/>
</dbReference>
<dbReference type="EMBL" id="JACIGE010000007">
    <property type="protein sequence ID" value="MBB4247835.1"/>
    <property type="molecule type" value="Genomic_DNA"/>
</dbReference>
<dbReference type="GO" id="GO:0005886">
    <property type="term" value="C:plasma membrane"/>
    <property type="evidence" value="ECO:0007669"/>
    <property type="project" value="UniProtKB-SubCell"/>
</dbReference>
<dbReference type="Pfam" id="PF02321">
    <property type="entry name" value="OEP"/>
    <property type="match status" value="2"/>
</dbReference>
<comment type="caution">
    <text evidence="3">The sequence shown here is derived from an EMBL/GenBank/DDBJ whole genome shotgun (WGS) entry which is preliminary data.</text>
</comment>
<keyword evidence="2" id="KW-1134">Transmembrane beta strand</keyword>
<proteinExistence type="inferred from homology"/>
<dbReference type="AlphaFoldDB" id="A0A840G7H3"/>
<evidence type="ECO:0000313" key="3">
    <source>
        <dbReference type="EMBL" id="MBB4247835.1"/>
    </source>
</evidence>
<reference evidence="3 4" key="1">
    <citation type="submission" date="2020-08" db="EMBL/GenBank/DDBJ databases">
        <title>Genome sequencing of Purple Non-Sulfur Bacteria from various extreme environments.</title>
        <authorList>
            <person name="Mayer M."/>
        </authorList>
    </citation>
    <scope>NUCLEOTIDE SEQUENCE [LARGE SCALE GENOMIC DNA]</scope>
    <source>
        <strain evidence="3 4">2761</strain>
    </source>
</reference>
<keyword evidence="4" id="KW-1185">Reference proteome</keyword>
<dbReference type="PANTHER" id="PTHR30203:SF25">
    <property type="entry name" value="OUTER MEMBRANE PROTEIN-RELATED"/>
    <property type="match status" value="1"/>
</dbReference>
<dbReference type="Gene3D" id="2.20.200.10">
    <property type="entry name" value="Outer membrane efflux proteins (OEP)"/>
    <property type="match status" value="1"/>
</dbReference>